<dbReference type="Pfam" id="PF00581">
    <property type="entry name" value="Rhodanese"/>
    <property type="match status" value="1"/>
</dbReference>
<feature type="domain" description="Rhodanese" evidence="1">
    <location>
        <begin position="15"/>
        <end position="99"/>
    </location>
</feature>
<protein>
    <submittedName>
        <fullName evidence="2">Rhodanese</fullName>
    </submittedName>
</protein>
<dbReference type="RefSeq" id="WP_109304599.1">
    <property type="nucleotide sequence ID" value="NZ_BJUF01000001.1"/>
</dbReference>
<accession>A0A2U3AR50</accession>
<keyword evidence="3" id="KW-1185">Reference proteome</keyword>
<dbReference type="SMART" id="SM00450">
    <property type="entry name" value="RHOD"/>
    <property type="match status" value="1"/>
</dbReference>
<organism evidence="2 3">
    <name type="scientific">Kurthia sibirica</name>
    <dbReference type="NCBI Taxonomy" id="202750"/>
    <lineage>
        <taxon>Bacteria</taxon>
        <taxon>Bacillati</taxon>
        <taxon>Bacillota</taxon>
        <taxon>Bacilli</taxon>
        <taxon>Bacillales</taxon>
        <taxon>Caryophanaceae</taxon>
        <taxon>Kurthia</taxon>
    </lineage>
</organism>
<dbReference type="PROSITE" id="PS50206">
    <property type="entry name" value="RHODANESE_3"/>
    <property type="match status" value="1"/>
</dbReference>
<dbReference type="EMBL" id="QFVR01000001">
    <property type="protein sequence ID" value="PWI26976.1"/>
    <property type="molecule type" value="Genomic_DNA"/>
</dbReference>
<dbReference type="SUPFAM" id="SSF52821">
    <property type="entry name" value="Rhodanese/Cell cycle control phosphatase"/>
    <property type="match status" value="1"/>
</dbReference>
<dbReference type="Proteomes" id="UP000245938">
    <property type="component" value="Unassembled WGS sequence"/>
</dbReference>
<comment type="caution">
    <text evidence="2">The sequence shown here is derived from an EMBL/GenBank/DDBJ whole genome shotgun (WGS) entry which is preliminary data.</text>
</comment>
<dbReference type="OrthoDB" id="9800872at2"/>
<dbReference type="InterPro" id="IPR050229">
    <property type="entry name" value="GlpE_sulfurtransferase"/>
</dbReference>
<dbReference type="AlphaFoldDB" id="A0A2U3AR50"/>
<proteinExistence type="predicted"/>
<reference evidence="2 3" key="1">
    <citation type="submission" date="2018-05" db="EMBL/GenBank/DDBJ databases">
        <title>Kurthia sibirica genome sequence.</title>
        <authorList>
            <person name="Maclea K.S."/>
            <person name="Goen A.E."/>
        </authorList>
    </citation>
    <scope>NUCLEOTIDE SEQUENCE [LARGE SCALE GENOMIC DNA]</scope>
    <source>
        <strain evidence="2 3">ATCC 49154</strain>
    </source>
</reference>
<sequence>MKTITTDEVLNLFDANEDLNILDVREDAEVANGIIPGAIHIPLGQISERMAELDGDQAYIIVCKAGGRSFQAASYLEEKGFDTTNLEGGMDAWDGELEF</sequence>
<evidence type="ECO:0000313" key="3">
    <source>
        <dbReference type="Proteomes" id="UP000245938"/>
    </source>
</evidence>
<dbReference type="InterPro" id="IPR036873">
    <property type="entry name" value="Rhodanese-like_dom_sf"/>
</dbReference>
<evidence type="ECO:0000259" key="1">
    <source>
        <dbReference type="PROSITE" id="PS50206"/>
    </source>
</evidence>
<name>A0A2U3AR50_9BACL</name>
<dbReference type="PANTHER" id="PTHR43031:SF17">
    <property type="entry name" value="SULFURTRANSFERASE YTWF-RELATED"/>
    <property type="match status" value="1"/>
</dbReference>
<dbReference type="InterPro" id="IPR001763">
    <property type="entry name" value="Rhodanese-like_dom"/>
</dbReference>
<dbReference type="Gene3D" id="3.40.250.10">
    <property type="entry name" value="Rhodanese-like domain"/>
    <property type="match status" value="1"/>
</dbReference>
<dbReference type="PANTHER" id="PTHR43031">
    <property type="entry name" value="FAD-DEPENDENT OXIDOREDUCTASE"/>
    <property type="match status" value="1"/>
</dbReference>
<dbReference type="CDD" id="cd00158">
    <property type="entry name" value="RHOD"/>
    <property type="match status" value="1"/>
</dbReference>
<gene>
    <name evidence="2" type="ORF">DEX24_01370</name>
</gene>
<evidence type="ECO:0000313" key="2">
    <source>
        <dbReference type="EMBL" id="PWI26976.1"/>
    </source>
</evidence>